<dbReference type="STRING" id="1314674.A0A0D7BHP2"/>
<proteinExistence type="predicted"/>
<dbReference type="OrthoDB" id="3164835at2759"/>
<dbReference type="InterPro" id="IPR000210">
    <property type="entry name" value="BTB/POZ_dom"/>
</dbReference>
<evidence type="ECO:0000313" key="2">
    <source>
        <dbReference type="EMBL" id="KIY70083.1"/>
    </source>
</evidence>
<accession>A0A0D7BHP2</accession>
<dbReference type="EMBL" id="KN880473">
    <property type="protein sequence ID" value="KIY70083.1"/>
    <property type="molecule type" value="Genomic_DNA"/>
</dbReference>
<reference evidence="2 3" key="1">
    <citation type="journal article" date="2015" name="Fungal Genet. Biol.">
        <title>Evolution of novel wood decay mechanisms in Agaricales revealed by the genome sequences of Fistulina hepatica and Cylindrobasidium torrendii.</title>
        <authorList>
            <person name="Floudas D."/>
            <person name="Held B.W."/>
            <person name="Riley R."/>
            <person name="Nagy L.G."/>
            <person name="Koehler G."/>
            <person name="Ransdell A.S."/>
            <person name="Younus H."/>
            <person name="Chow J."/>
            <person name="Chiniquy J."/>
            <person name="Lipzen A."/>
            <person name="Tritt A."/>
            <person name="Sun H."/>
            <person name="Haridas S."/>
            <person name="LaButti K."/>
            <person name="Ohm R.A."/>
            <person name="Kues U."/>
            <person name="Blanchette R.A."/>
            <person name="Grigoriev I.V."/>
            <person name="Minto R.E."/>
            <person name="Hibbett D.S."/>
        </authorList>
    </citation>
    <scope>NUCLEOTIDE SEQUENCE [LARGE SCALE GENOMIC DNA]</scope>
    <source>
        <strain evidence="2 3">FP15055 ss-10</strain>
    </source>
</reference>
<gene>
    <name evidence="2" type="ORF">CYLTODRAFT_488356</name>
</gene>
<protein>
    <recommendedName>
        <fullName evidence="1">BTB domain-containing protein</fullName>
    </recommendedName>
</protein>
<name>A0A0D7BHP2_9AGAR</name>
<feature type="domain" description="BTB" evidence="1">
    <location>
        <begin position="14"/>
        <end position="46"/>
    </location>
</feature>
<dbReference type="Proteomes" id="UP000054007">
    <property type="component" value="Unassembled WGS sequence"/>
</dbReference>
<keyword evidence="3" id="KW-1185">Reference proteome</keyword>
<evidence type="ECO:0000313" key="3">
    <source>
        <dbReference type="Proteomes" id="UP000054007"/>
    </source>
</evidence>
<organism evidence="2 3">
    <name type="scientific">Cylindrobasidium torrendii FP15055 ss-10</name>
    <dbReference type="NCBI Taxonomy" id="1314674"/>
    <lineage>
        <taxon>Eukaryota</taxon>
        <taxon>Fungi</taxon>
        <taxon>Dikarya</taxon>
        <taxon>Basidiomycota</taxon>
        <taxon>Agaricomycotina</taxon>
        <taxon>Agaricomycetes</taxon>
        <taxon>Agaricomycetidae</taxon>
        <taxon>Agaricales</taxon>
        <taxon>Marasmiineae</taxon>
        <taxon>Physalacriaceae</taxon>
        <taxon>Cylindrobasidium</taxon>
    </lineage>
</organism>
<evidence type="ECO:0000259" key="1">
    <source>
        <dbReference type="PROSITE" id="PS50097"/>
    </source>
</evidence>
<sequence>MSTAVTIPDSGNPPDIALRSSDGLVIRTHKTVLMYASEFFNNLLADGRPEDTFENLPLCAMPENGIVLQAIVMLCAPVHVEAQDLLPALSNGSRLQDALDKYMMEQPSRRLTAFFRSYSRSLVETEPLRAFAVADAFNVDDVLLAAARNTLKTPISSWPPSPPELMIMSPMRYHKLVRYFQKCVAAASASLNNWDEIRYGHCTECGVSLTPEYGPSSDTSYTVRPSTPATTAGFHSKFQSSWIAEKAKGIVTYAPGIDISRPLNRILAEASTCRGSWENHQRRVDEIVAEVARRVDAAISGVSFYDA</sequence>
<dbReference type="PROSITE" id="PS50097">
    <property type="entry name" value="BTB"/>
    <property type="match status" value="1"/>
</dbReference>
<dbReference type="AlphaFoldDB" id="A0A0D7BHP2"/>